<comment type="subcellular location">
    <subcellularLocation>
        <location evidence="1">Mitochondrion outer membrane</location>
    </subcellularLocation>
</comment>
<evidence type="ECO:0000313" key="8">
    <source>
        <dbReference type="EMBL" id="OBA17021.1"/>
    </source>
</evidence>
<dbReference type="GeneID" id="30031222"/>
<dbReference type="InterPro" id="IPR019564">
    <property type="entry name" value="Sam37/metaxin_N"/>
</dbReference>
<dbReference type="Proteomes" id="UP000092555">
    <property type="component" value="Unassembled WGS sequence"/>
</dbReference>
<evidence type="ECO:0000256" key="6">
    <source>
        <dbReference type="ARBA" id="ARBA00023136"/>
    </source>
</evidence>
<sequence>MMDLHVWGKSSISVIDPESRAAAWLLCLHLTPQNVNFRIVPSSNTNLADSNQLPLLVVDNSGKNSKYEGYAEIARYICDTYPSETKFIPDGKLNSFELMVNLTFTTYLSRTLHYVNQYNLYVNSQNYELYTRKLFLNYLPFPMMYNQPLKFHENACEQVQVVGLGVNKTLLFSFTAEKQVAETELIHDDSGSEDEDGVVISALHEKSILSKEKSKALLRETKNSLRCLNLVHQYMTHAIGVFKELHPESPVEFAHFFRPKKISSCELLLYSYFYSLVSVALPDRFIAHYLEKKFPTFWSFATTITEALNLTLDKSKFRAAKGSEIPSLWNEVNYVLGLQTI</sequence>
<keyword evidence="6" id="KW-0472">Membrane</keyword>
<gene>
    <name evidence="8" type="ORF">METBIDRAFT_47979</name>
</gene>
<dbReference type="OrthoDB" id="5835136at2759"/>
<feature type="domain" description="Mitochondrial outer membrane transport complex Sam37/metaxin N-terminal" evidence="7">
    <location>
        <begin position="21"/>
        <end position="151"/>
    </location>
</feature>
<keyword evidence="2" id="KW-0813">Transport</keyword>
<evidence type="ECO:0000256" key="2">
    <source>
        <dbReference type="ARBA" id="ARBA00022448"/>
    </source>
</evidence>
<proteinExistence type="predicted"/>
<dbReference type="GO" id="GO:0015031">
    <property type="term" value="P:protein transport"/>
    <property type="evidence" value="ECO:0007669"/>
    <property type="project" value="UniProtKB-KW"/>
</dbReference>
<dbReference type="Pfam" id="PF10568">
    <property type="entry name" value="Tom37"/>
    <property type="match status" value="1"/>
</dbReference>
<dbReference type="STRING" id="869754.A0A1A0GZ40"/>
<keyword evidence="5" id="KW-0496">Mitochondrion</keyword>
<dbReference type="PANTHER" id="PTHR12289">
    <property type="entry name" value="METAXIN RELATED"/>
    <property type="match status" value="1"/>
</dbReference>
<evidence type="ECO:0000256" key="5">
    <source>
        <dbReference type="ARBA" id="ARBA00023128"/>
    </source>
</evidence>
<accession>A0A1A0GZ40</accession>
<reference evidence="8 9" key="1">
    <citation type="submission" date="2016-05" db="EMBL/GenBank/DDBJ databases">
        <title>Comparative genomics of biotechnologically important yeasts.</title>
        <authorList>
            <consortium name="DOE Joint Genome Institute"/>
            <person name="Riley R."/>
            <person name="Haridas S."/>
            <person name="Wolfe K.H."/>
            <person name="Lopes M.R."/>
            <person name="Hittinger C.T."/>
            <person name="Goker M."/>
            <person name="Salamov A."/>
            <person name="Wisecaver J."/>
            <person name="Long T.M."/>
            <person name="Aerts A.L."/>
            <person name="Barry K."/>
            <person name="Choi C."/>
            <person name="Clum A."/>
            <person name="Coughlan A.Y."/>
            <person name="Deshpande S."/>
            <person name="Douglass A.P."/>
            <person name="Hanson S.J."/>
            <person name="Klenk H.-P."/>
            <person name="LaButti K."/>
            <person name="Lapidus A."/>
            <person name="Lindquist E."/>
            <person name="Lipzen A."/>
            <person name="Meier-kolthoff J.P."/>
            <person name="Ohm R.A."/>
            <person name="Otillar R.P."/>
            <person name="Pangilinan J."/>
            <person name="Peng Y."/>
            <person name="Rokas A."/>
            <person name="Rosa C.A."/>
            <person name="Scheuner C."/>
            <person name="Sibirny A.A."/>
            <person name="Slot J.C."/>
            <person name="Stielow J.B."/>
            <person name="Sun H."/>
            <person name="Kurtzman C.P."/>
            <person name="Blackwell M."/>
            <person name="Grigoriev I.V."/>
            <person name="Jeffries T.W."/>
        </authorList>
    </citation>
    <scope>NUCLEOTIDE SEQUENCE [LARGE SCALE GENOMIC DNA]</scope>
    <source>
        <strain evidence="8 9">NRRL YB-4993</strain>
    </source>
</reference>
<dbReference type="RefSeq" id="XP_018709318.1">
    <property type="nucleotide sequence ID" value="XM_018858246.1"/>
</dbReference>
<evidence type="ECO:0000256" key="3">
    <source>
        <dbReference type="ARBA" id="ARBA00022787"/>
    </source>
</evidence>
<dbReference type="AlphaFoldDB" id="A0A1A0GZ40"/>
<keyword evidence="9" id="KW-1185">Reference proteome</keyword>
<keyword evidence="4" id="KW-0653">Protein transport</keyword>
<dbReference type="InterPro" id="IPR050931">
    <property type="entry name" value="Mito_Protein_Transport_Metaxin"/>
</dbReference>
<protein>
    <recommendedName>
        <fullName evidence="7">Mitochondrial outer membrane transport complex Sam37/metaxin N-terminal domain-containing protein</fullName>
    </recommendedName>
</protein>
<dbReference type="PANTHER" id="PTHR12289:SF41">
    <property type="entry name" value="FAILED AXON CONNECTIONS-RELATED"/>
    <property type="match status" value="1"/>
</dbReference>
<evidence type="ECO:0000259" key="7">
    <source>
        <dbReference type="Pfam" id="PF10568"/>
    </source>
</evidence>
<evidence type="ECO:0000313" key="9">
    <source>
        <dbReference type="Proteomes" id="UP000092555"/>
    </source>
</evidence>
<dbReference type="GO" id="GO:0001401">
    <property type="term" value="C:SAM complex"/>
    <property type="evidence" value="ECO:0007669"/>
    <property type="project" value="InterPro"/>
</dbReference>
<comment type="caution">
    <text evidence="8">The sequence shown here is derived from an EMBL/GenBank/DDBJ whole genome shotgun (WGS) entry which is preliminary data.</text>
</comment>
<name>A0A1A0GZ40_9ASCO</name>
<keyword evidence="3" id="KW-1000">Mitochondrion outer membrane</keyword>
<evidence type="ECO:0000256" key="1">
    <source>
        <dbReference type="ARBA" id="ARBA00004294"/>
    </source>
</evidence>
<dbReference type="GO" id="GO:0007005">
    <property type="term" value="P:mitochondrion organization"/>
    <property type="evidence" value="ECO:0007669"/>
    <property type="project" value="TreeGrafter"/>
</dbReference>
<organism evidence="8 9">
    <name type="scientific">Metschnikowia bicuspidata var. bicuspidata NRRL YB-4993</name>
    <dbReference type="NCBI Taxonomy" id="869754"/>
    <lineage>
        <taxon>Eukaryota</taxon>
        <taxon>Fungi</taxon>
        <taxon>Dikarya</taxon>
        <taxon>Ascomycota</taxon>
        <taxon>Saccharomycotina</taxon>
        <taxon>Pichiomycetes</taxon>
        <taxon>Metschnikowiaceae</taxon>
        <taxon>Metschnikowia</taxon>
    </lineage>
</organism>
<evidence type="ECO:0000256" key="4">
    <source>
        <dbReference type="ARBA" id="ARBA00022927"/>
    </source>
</evidence>
<dbReference type="EMBL" id="LXTC01000010">
    <property type="protein sequence ID" value="OBA17021.1"/>
    <property type="molecule type" value="Genomic_DNA"/>
</dbReference>